<feature type="transmembrane region" description="Helical" evidence="6">
    <location>
        <begin position="150"/>
        <end position="168"/>
    </location>
</feature>
<keyword evidence="5 6" id="KW-0472">Membrane</keyword>
<evidence type="ECO:0000256" key="1">
    <source>
        <dbReference type="ARBA" id="ARBA00004651"/>
    </source>
</evidence>
<comment type="subcellular location">
    <subcellularLocation>
        <location evidence="1">Cell membrane</location>
        <topology evidence="1">Multi-pass membrane protein</topology>
    </subcellularLocation>
</comment>
<organism evidence="7 8">
    <name type="scientific">Ammoniphilus resinae</name>
    <dbReference type="NCBI Taxonomy" id="861532"/>
    <lineage>
        <taxon>Bacteria</taxon>
        <taxon>Bacillati</taxon>
        <taxon>Bacillota</taxon>
        <taxon>Bacilli</taxon>
        <taxon>Bacillales</taxon>
        <taxon>Paenibacillaceae</taxon>
        <taxon>Aneurinibacillus group</taxon>
        <taxon>Ammoniphilus</taxon>
    </lineage>
</organism>
<evidence type="ECO:0000256" key="6">
    <source>
        <dbReference type="SAM" id="Phobius"/>
    </source>
</evidence>
<keyword evidence="4 6" id="KW-1133">Transmembrane helix</keyword>
<feature type="transmembrane region" description="Helical" evidence="6">
    <location>
        <begin position="117"/>
        <end position="138"/>
    </location>
</feature>
<dbReference type="Pfam" id="PF09678">
    <property type="entry name" value="Caa3_CtaG"/>
    <property type="match status" value="1"/>
</dbReference>
<keyword evidence="2" id="KW-1003">Cell membrane</keyword>
<dbReference type="Proteomes" id="UP001519343">
    <property type="component" value="Unassembled WGS sequence"/>
</dbReference>
<feature type="transmembrane region" description="Helical" evidence="6">
    <location>
        <begin position="87"/>
        <end position="105"/>
    </location>
</feature>
<dbReference type="InterPro" id="IPR019108">
    <property type="entry name" value="Caa3_assmbl_CtaG-rel"/>
</dbReference>
<feature type="transmembrane region" description="Helical" evidence="6">
    <location>
        <begin position="231"/>
        <end position="255"/>
    </location>
</feature>
<evidence type="ECO:0000256" key="5">
    <source>
        <dbReference type="ARBA" id="ARBA00023136"/>
    </source>
</evidence>
<accession>A0ABS4GQT6</accession>
<comment type="caution">
    <text evidence="7">The sequence shown here is derived from an EMBL/GenBank/DDBJ whole genome shotgun (WGS) entry which is preliminary data.</text>
</comment>
<keyword evidence="8" id="KW-1185">Reference proteome</keyword>
<sequence length="292" mass="32843">MPQTHGTVIEAGFVELWGPQVFLFCILAILLYEKMAKAFKDNGSQVEAKNRFLFYAGIVLFYVAKGSPVDFYGHHYLFSLHMVQQSLLYYIIPPLMLMGIPTRAWEKALEVKIVKSLVTLNPLIATFLFNGMFSLYHYPAIFDGIMGNPYFTVLSQILLITVSSLMWWHIISPVPSVERISGLKKIGYIFLSGVLLTPACGLIMFAGKVVYSTYINAPILVRVLPTTLDDQQLGGILMKIFQEIALMGALVLAFFEWYRKENPTDSIDPIGGENQMEYLHLSTSLAGPQNRP</sequence>
<gene>
    <name evidence="7" type="ORF">J2Z37_002644</name>
</gene>
<proteinExistence type="predicted"/>
<feature type="transmembrane region" description="Helical" evidence="6">
    <location>
        <begin position="52"/>
        <end position="67"/>
    </location>
</feature>
<feature type="transmembrane region" description="Helical" evidence="6">
    <location>
        <begin position="188"/>
        <end position="211"/>
    </location>
</feature>
<protein>
    <submittedName>
        <fullName evidence="7">Membrane protein</fullName>
    </submittedName>
</protein>
<name>A0ABS4GQT6_9BACL</name>
<evidence type="ECO:0000256" key="2">
    <source>
        <dbReference type="ARBA" id="ARBA00022475"/>
    </source>
</evidence>
<feature type="transmembrane region" description="Helical" evidence="6">
    <location>
        <begin position="12"/>
        <end position="32"/>
    </location>
</feature>
<evidence type="ECO:0000313" key="7">
    <source>
        <dbReference type="EMBL" id="MBP1932636.1"/>
    </source>
</evidence>
<keyword evidence="3 6" id="KW-0812">Transmembrane</keyword>
<dbReference type="RefSeq" id="WP_209810672.1">
    <property type="nucleotide sequence ID" value="NZ_JAGGKT010000007.1"/>
</dbReference>
<reference evidence="7 8" key="1">
    <citation type="submission" date="2021-03" db="EMBL/GenBank/DDBJ databases">
        <title>Genomic Encyclopedia of Type Strains, Phase IV (KMG-IV): sequencing the most valuable type-strain genomes for metagenomic binning, comparative biology and taxonomic classification.</title>
        <authorList>
            <person name="Goeker M."/>
        </authorList>
    </citation>
    <scope>NUCLEOTIDE SEQUENCE [LARGE SCALE GENOMIC DNA]</scope>
    <source>
        <strain evidence="7 8">DSM 24738</strain>
    </source>
</reference>
<evidence type="ECO:0000256" key="3">
    <source>
        <dbReference type="ARBA" id="ARBA00022692"/>
    </source>
</evidence>
<dbReference type="EMBL" id="JAGGKT010000007">
    <property type="protein sequence ID" value="MBP1932636.1"/>
    <property type="molecule type" value="Genomic_DNA"/>
</dbReference>
<evidence type="ECO:0000256" key="4">
    <source>
        <dbReference type="ARBA" id="ARBA00022989"/>
    </source>
</evidence>
<evidence type="ECO:0000313" key="8">
    <source>
        <dbReference type="Proteomes" id="UP001519343"/>
    </source>
</evidence>